<dbReference type="Proteomes" id="UP000494120">
    <property type="component" value="Unassembled WGS sequence"/>
</dbReference>
<dbReference type="InterPro" id="IPR003615">
    <property type="entry name" value="HNH_nuc"/>
</dbReference>
<organism evidence="2 3">
    <name type="scientific">Burkholderia aenigmatica</name>
    <dbReference type="NCBI Taxonomy" id="2015348"/>
    <lineage>
        <taxon>Bacteria</taxon>
        <taxon>Pseudomonadati</taxon>
        <taxon>Pseudomonadota</taxon>
        <taxon>Betaproteobacteria</taxon>
        <taxon>Burkholderiales</taxon>
        <taxon>Burkholderiaceae</taxon>
        <taxon>Burkholderia</taxon>
        <taxon>Burkholderia cepacia complex</taxon>
    </lineage>
</organism>
<reference evidence="2 3" key="1">
    <citation type="submission" date="2019-09" db="EMBL/GenBank/DDBJ databases">
        <authorList>
            <person name="Depoorter E."/>
        </authorList>
    </citation>
    <scope>NUCLEOTIDE SEQUENCE [LARGE SCALE GENOMIC DNA]</scope>
    <source>
        <strain evidence="2 3">R-17378</strain>
    </source>
</reference>
<protein>
    <recommendedName>
        <fullName evidence="1">HNH nuclease domain-containing protein</fullName>
    </recommendedName>
</protein>
<evidence type="ECO:0000259" key="1">
    <source>
        <dbReference type="Pfam" id="PF13392"/>
    </source>
</evidence>
<dbReference type="InterPro" id="IPR044925">
    <property type="entry name" value="His-Me_finger_sf"/>
</dbReference>
<dbReference type="Pfam" id="PF13392">
    <property type="entry name" value="HNH_3"/>
    <property type="match status" value="1"/>
</dbReference>
<evidence type="ECO:0000313" key="3">
    <source>
        <dbReference type="Proteomes" id="UP000494120"/>
    </source>
</evidence>
<name>A0ABY6XVN3_9BURK</name>
<evidence type="ECO:0000313" key="2">
    <source>
        <dbReference type="EMBL" id="VWC90508.1"/>
    </source>
</evidence>
<dbReference type="SUPFAM" id="SSF54060">
    <property type="entry name" value="His-Me finger endonucleases"/>
    <property type="match status" value="1"/>
</dbReference>
<sequence length="230" mass="26025">MKKPWSPDERALLKRNYSNTLTSVLAAQMDRTERSVYQMAEKMGLKKSAEYLASVESGRIQRGRVDPRMQATQFKPGQKAWNEGIKGICGTHENCRRTQFKKGEMHGAANRNYVPIGSERLSKDGYLERKVTDDPSIAPARRWIGVHRLVWEAANGPIPAGHVVCFLPGRRTADAEKITLDALELVHRGELARRNHPRSRNPELAKLVQLKGAITRQVNRIAREAQEQHS</sequence>
<proteinExistence type="predicted"/>
<dbReference type="RefSeq" id="WP_174958612.1">
    <property type="nucleotide sequence ID" value="NZ_CABVQG010000016.1"/>
</dbReference>
<feature type="domain" description="HNH nuclease" evidence="1">
    <location>
        <begin position="146"/>
        <end position="167"/>
    </location>
</feature>
<gene>
    <name evidence="2" type="ORF">BLA17378_04537</name>
</gene>
<accession>A0ABY6XVN3</accession>
<keyword evidence="3" id="KW-1185">Reference proteome</keyword>
<comment type="caution">
    <text evidence="2">The sequence shown here is derived from an EMBL/GenBank/DDBJ whole genome shotgun (WGS) entry which is preliminary data.</text>
</comment>
<dbReference type="EMBL" id="CABVQG010000016">
    <property type="protein sequence ID" value="VWC90508.1"/>
    <property type="molecule type" value="Genomic_DNA"/>
</dbReference>